<keyword evidence="1" id="KW-0889">Transcription antitermination</keyword>
<protein>
    <submittedName>
        <fullName evidence="5">Transcriptional antiterminator RfaH</fullName>
    </submittedName>
</protein>
<keyword evidence="3" id="KW-0804">Transcription</keyword>
<dbReference type="SUPFAM" id="SSF82679">
    <property type="entry name" value="N-utilization substance G protein NusG, N-terminal domain"/>
    <property type="match status" value="1"/>
</dbReference>
<sequence length="163" mass="18437">MWYLVATKPKQEQRAAEHLSNQFIEYFLPEIEVEKSLRGKRSVRIEPLFPGYLFVALPKDSVFWSKIRSTRGIRDVIRFAGKPAMVMPDIINHLKSTLGEDDKPLKLSMLPKQGDSVEIKEGPFKGLSAIFQSLDGEERAIILLEILGKQQSLAVNLSDLGKL</sequence>
<dbReference type="InterPro" id="IPR008991">
    <property type="entry name" value="Translation_prot_SH3-like_sf"/>
</dbReference>
<dbReference type="Pfam" id="PF02357">
    <property type="entry name" value="NusG"/>
    <property type="match status" value="1"/>
</dbReference>
<evidence type="ECO:0000256" key="1">
    <source>
        <dbReference type="ARBA" id="ARBA00022814"/>
    </source>
</evidence>
<dbReference type="NCBIfam" id="TIGR01955">
    <property type="entry name" value="RfaH"/>
    <property type="match status" value="1"/>
</dbReference>
<gene>
    <name evidence="5" type="ORF">C8D97_106158</name>
</gene>
<evidence type="ECO:0000313" key="6">
    <source>
        <dbReference type="Proteomes" id="UP000245790"/>
    </source>
</evidence>
<dbReference type="SUPFAM" id="SSF50104">
    <property type="entry name" value="Translation proteins SH3-like domain"/>
    <property type="match status" value="1"/>
</dbReference>
<dbReference type="Proteomes" id="UP000245790">
    <property type="component" value="Unassembled WGS sequence"/>
</dbReference>
<dbReference type="GO" id="GO:0031564">
    <property type="term" value="P:transcription antitermination"/>
    <property type="evidence" value="ECO:0007669"/>
    <property type="project" value="UniProtKB-KW"/>
</dbReference>
<evidence type="ECO:0000259" key="4">
    <source>
        <dbReference type="SMART" id="SM00738"/>
    </source>
</evidence>
<evidence type="ECO:0000256" key="3">
    <source>
        <dbReference type="ARBA" id="ARBA00023163"/>
    </source>
</evidence>
<dbReference type="CDD" id="cd09892">
    <property type="entry name" value="NGN_SP_RfaH"/>
    <property type="match status" value="1"/>
</dbReference>
<dbReference type="EMBL" id="QGGU01000006">
    <property type="protein sequence ID" value="PWK50868.1"/>
    <property type="molecule type" value="Genomic_DNA"/>
</dbReference>
<keyword evidence="2" id="KW-0805">Transcription regulation</keyword>
<dbReference type="SMART" id="SM00738">
    <property type="entry name" value="NGN"/>
    <property type="match status" value="1"/>
</dbReference>
<evidence type="ECO:0000313" key="5">
    <source>
        <dbReference type="EMBL" id="PWK50868.1"/>
    </source>
</evidence>
<dbReference type="GO" id="GO:0006354">
    <property type="term" value="P:DNA-templated transcription elongation"/>
    <property type="evidence" value="ECO:0007669"/>
    <property type="project" value="InterPro"/>
</dbReference>
<accession>A0A316FQ04</accession>
<comment type="caution">
    <text evidence="5">The sequence shown here is derived from an EMBL/GenBank/DDBJ whole genome shotgun (WGS) entry which is preliminary data.</text>
</comment>
<dbReference type="AlphaFoldDB" id="A0A316FQ04"/>
<feature type="domain" description="NusG-like N-terminal" evidence="4">
    <location>
        <begin position="1"/>
        <end position="98"/>
    </location>
</feature>
<dbReference type="GO" id="GO:0005829">
    <property type="term" value="C:cytosol"/>
    <property type="evidence" value="ECO:0007669"/>
    <property type="project" value="TreeGrafter"/>
</dbReference>
<dbReference type="PANTHER" id="PTHR30265:SF7">
    <property type="entry name" value="TRANSCRIPTION ANTITERMINATION PROTEIN RFAH"/>
    <property type="match status" value="1"/>
</dbReference>
<dbReference type="Gene3D" id="3.30.70.940">
    <property type="entry name" value="NusG, N-terminal domain"/>
    <property type="match status" value="1"/>
</dbReference>
<name>A0A316FQ04_9GAMM</name>
<dbReference type="PANTHER" id="PTHR30265">
    <property type="entry name" value="RHO-INTERACTING TRANSCRIPTION TERMINATION FACTOR NUSG"/>
    <property type="match status" value="1"/>
</dbReference>
<reference evidence="5 6" key="1">
    <citation type="submission" date="2018-05" db="EMBL/GenBank/DDBJ databases">
        <title>Genomic Encyclopedia of Type Strains, Phase IV (KMG-IV): sequencing the most valuable type-strain genomes for metagenomic binning, comparative biology and taxonomic classification.</title>
        <authorList>
            <person name="Goeker M."/>
        </authorList>
    </citation>
    <scope>NUCLEOTIDE SEQUENCE [LARGE SCALE GENOMIC DNA]</scope>
    <source>
        <strain evidence="5 6">DSM 25350</strain>
    </source>
</reference>
<dbReference type="InterPro" id="IPR043425">
    <property type="entry name" value="NusG-like"/>
</dbReference>
<evidence type="ECO:0000256" key="2">
    <source>
        <dbReference type="ARBA" id="ARBA00023015"/>
    </source>
</evidence>
<keyword evidence="6" id="KW-1185">Reference proteome</keyword>
<dbReference type="InterPro" id="IPR010215">
    <property type="entry name" value="Transcription_antiterm_RfaH"/>
</dbReference>
<dbReference type="NCBIfam" id="NF006534">
    <property type="entry name" value="PRK09014.1"/>
    <property type="match status" value="1"/>
</dbReference>
<organism evidence="5 6">
    <name type="scientific">Pleionea mediterranea</name>
    <dbReference type="NCBI Taxonomy" id="523701"/>
    <lineage>
        <taxon>Bacteria</taxon>
        <taxon>Pseudomonadati</taxon>
        <taxon>Pseudomonadota</taxon>
        <taxon>Gammaproteobacteria</taxon>
        <taxon>Oceanospirillales</taxon>
        <taxon>Pleioneaceae</taxon>
        <taxon>Pleionea</taxon>
    </lineage>
</organism>
<proteinExistence type="predicted"/>
<dbReference type="CDD" id="cd06091">
    <property type="entry name" value="KOW_NusG"/>
    <property type="match status" value="1"/>
</dbReference>
<dbReference type="InterPro" id="IPR036735">
    <property type="entry name" value="NGN_dom_sf"/>
</dbReference>
<dbReference type="InterPro" id="IPR006645">
    <property type="entry name" value="NGN-like_dom"/>
</dbReference>